<dbReference type="EMBL" id="QKZL01000028">
    <property type="protein sequence ID" value="PZX11847.1"/>
    <property type="molecule type" value="Genomic_DNA"/>
</dbReference>
<gene>
    <name evidence="1" type="ORF">LX81_03816</name>
</gene>
<reference evidence="1 2" key="1">
    <citation type="submission" date="2018-06" db="EMBL/GenBank/DDBJ databases">
        <title>Genomic Encyclopedia of Archaeal and Bacterial Type Strains, Phase II (KMG-II): from individual species to whole genera.</title>
        <authorList>
            <person name="Goeker M."/>
        </authorList>
    </citation>
    <scope>NUCLEOTIDE SEQUENCE [LARGE SCALE GENOMIC DNA]</scope>
    <source>
        <strain evidence="1 2">DSM 22009</strain>
    </source>
</reference>
<dbReference type="Proteomes" id="UP000248916">
    <property type="component" value="Unassembled WGS sequence"/>
</dbReference>
<keyword evidence="2" id="KW-1185">Reference proteome</keyword>
<name>A0A2W7N091_9RHOB</name>
<proteinExistence type="predicted"/>
<accession>A0A2W7N091</accession>
<evidence type="ECO:0000313" key="1">
    <source>
        <dbReference type="EMBL" id="PZX11847.1"/>
    </source>
</evidence>
<protein>
    <submittedName>
        <fullName evidence="1">Uncharacterized protein</fullName>
    </submittedName>
</protein>
<sequence>MTGSRRTGADRAALRPICPARSCRASGNHALAGIRARITRNEYAADIPHLNEGNAP</sequence>
<comment type="caution">
    <text evidence="1">The sequence shown here is derived from an EMBL/GenBank/DDBJ whole genome shotgun (WGS) entry which is preliminary data.</text>
</comment>
<evidence type="ECO:0000313" key="2">
    <source>
        <dbReference type="Proteomes" id="UP000248916"/>
    </source>
</evidence>
<organism evidence="1 2">
    <name type="scientific">Palleronia aestuarii</name>
    <dbReference type="NCBI Taxonomy" id="568105"/>
    <lineage>
        <taxon>Bacteria</taxon>
        <taxon>Pseudomonadati</taxon>
        <taxon>Pseudomonadota</taxon>
        <taxon>Alphaproteobacteria</taxon>
        <taxon>Rhodobacterales</taxon>
        <taxon>Roseobacteraceae</taxon>
        <taxon>Palleronia</taxon>
    </lineage>
</organism>
<dbReference type="AlphaFoldDB" id="A0A2W7N091"/>